<dbReference type="Proteomes" id="UP000661193">
    <property type="component" value="Unassembled WGS sequence"/>
</dbReference>
<evidence type="ECO:0000256" key="2">
    <source>
        <dbReference type="SAM" id="MobiDB-lite"/>
    </source>
</evidence>
<comment type="caution">
    <text evidence="3">The sequence shown here is derived from an EMBL/GenBank/DDBJ whole genome shotgun (WGS) entry which is preliminary data.</text>
</comment>
<accession>A0ABS1UT66</accession>
<feature type="region of interest" description="Disordered" evidence="2">
    <location>
        <begin position="294"/>
        <end position="316"/>
    </location>
</feature>
<feature type="coiled-coil region" evidence="1">
    <location>
        <begin position="243"/>
        <end position="274"/>
    </location>
</feature>
<name>A0ABS1UT66_9ACTN</name>
<evidence type="ECO:0000256" key="1">
    <source>
        <dbReference type="SAM" id="Coils"/>
    </source>
</evidence>
<sequence length="575" mass="62281">MSIGEEPYAIRDDLASRPTFEVTLRGYERKQVDRYVEQLDGQLSTVSAERDRALGRARELTAKLQAAQAEVADLRQRPAQLDKATFQDVGPMVGQILDLAEKQAAAIIDTHTQRANKLQAEAEKTLANARERTVKALADLEEELAARRAEHDKKYEELRAAADAELAESRERADKLRADGEAAHERAQQEAHRIGEQCRQQVEQARAAAEALTTSARTQIHQEIQAARSKSQQELTQRRTAVEEELAERRATAEEDLAEQRAAVERELAAQRSAAEQRVSSMIADAQQYSAEIRKRADEQAAEVRRHSDEQAAAAEEQLHAVQLEIGEQQDALAGVREELDTARRQLDETQQGREATEAELTRLRQQLEETVRDLAAESQRLDEVRRAVEAAERHAKETRARVQREAKRVADLAAAAVMAAAAGGGETAEYPVVGARAGQRPPTPAEAEPIVRDATPERGAHEAHAGDGGAGADGQPTTSPTADARPTPPSLEAPGGETTVEGERAAQSHLEPAAEGERTGQSHLGPTVAVPNAALARAEAALAAGGPPGINWFAGQPEGQEDDAADRAPQPSTH</sequence>
<keyword evidence="1" id="KW-0175">Coiled coil</keyword>
<proteinExistence type="predicted"/>
<protein>
    <recommendedName>
        <fullName evidence="5">DivIVA protein</fullName>
    </recommendedName>
</protein>
<gene>
    <name evidence="3" type="ORF">JMF97_25760</name>
</gene>
<dbReference type="PANTHER" id="PTHR45615">
    <property type="entry name" value="MYOSIN HEAVY CHAIN, NON-MUSCLE"/>
    <property type="match status" value="1"/>
</dbReference>
<keyword evidence="4" id="KW-1185">Reference proteome</keyword>
<dbReference type="EMBL" id="JAETXL010000010">
    <property type="protein sequence ID" value="MBL6279566.1"/>
    <property type="molecule type" value="Genomic_DNA"/>
</dbReference>
<evidence type="ECO:0008006" key="5">
    <source>
        <dbReference type="Google" id="ProtNLM"/>
    </source>
</evidence>
<dbReference type="PANTHER" id="PTHR45615:SF80">
    <property type="entry name" value="GRIP DOMAIN-CONTAINING PROTEIN"/>
    <property type="match status" value="1"/>
</dbReference>
<feature type="compositionally biased region" description="Basic and acidic residues" evidence="2">
    <location>
        <begin position="294"/>
        <end position="310"/>
    </location>
</feature>
<feature type="coiled-coil region" evidence="1">
    <location>
        <begin position="50"/>
        <end position="77"/>
    </location>
</feature>
<evidence type="ECO:0000313" key="3">
    <source>
        <dbReference type="EMBL" id="MBL6279566.1"/>
    </source>
</evidence>
<feature type="compositionally biased region" description="Basic and acidic residues" evidence="2">
    <location>
        <begin position="450"/>
        <end position="466"/>
    </location>
</feature>
<dbReference type="RefSeq" id="WP_203223856.1">
    <property type="nucleotide sequence ID" value="NZ_JAETXL010000010.1"/>
</dbReference>
<feature type="region of interest" description="Disordered" evidence="2">
    <location>
        <begin position="546"/>
        <end position="575"/>
    </location>
</feature>
<organism evidence="3 4">
    <name type="scientific">Micromonospora fiedleri</name>
    <dbReference type="NCBI Taxonomy" id="1157498"/>
    <lineage>
        <taxon>Bacteria</taxon>
        <taxon>Bacillati</taxon>
        <taxon>Actinomycetota</taxon>
        <taxon>Actinomycetes</taxon>
        <taxon>Micromonosporales</taxon>
        <taxon>Micromonosporaceae</taxon>
        <taxon>Micromonospora</taxon>
    </lineage>
</organism>
<evidence type="ECO:0000313" key="4">
    <source>
        <dbReference type="Proteomes" id="UP000661193"/>
    </source>
</evidence>
<feature type="region of interest" description="Disordered" evidence="2">
    <location>
        <begin position="169"/>
        <end position="196"/>
    </location>
</feature>
<feature type="region of interest" description="Disordered" evidence="2">
    <location>
        <begin position="425"/>
        <end position="531"/>
    </location>
</feature>
<reference evidence="3 4" key="1">
    <citation type="submission" date="2021-01" db="EMBL/GenBank/DDBJ databases">
        <title>Genome sequencing of Micromonospora fiedleri MG-37.</title>
        <authorList>
            <person name="Moreland P.E.J."/>
            <person name="Stach J.E.M."/>
        </authorList>
    </citation>
    <scope>NUCLEOTIDE SEQUENCE [LARGE SCALE GENOMIC DNA]</scope>
    <source>
        <strain evidence="3 4">MG-37</strain>
    </source>
</reference>